<dbReference type="OrthoDB" id="3650939at2759"/>
<reference evidence="1" key="1">
    <citation type="submission" date="2020-04" db="EMBL/GenBank/DDBJ databases">
        <title>Draft genome resource of the tomato pathogen Pseudocercospora fuligena.</title>
        <authorList>
            <person name="Zaccaron A."/>
        </authorList>
    </citation>
    <scope>NUCLEOTIDE SEQUENCE</scope>
    <source>
        <strain evidence="1">PF001</strain>
    </source>
</reference>
<dbReference type="Proteomes" id="UP000660729">
    <property type="component" value="Unassembled WGS sequence"/>
</dbReference>
<keyword evidence="2" id="KW-1185">Reference proteome</keyword>
<proteinExistence type="predicted"/>
<gene>
    <name evidence="1" type="ORF">HII31_03893</name>
</gene>
<organism evidence="1 2">
    <name type="scientific">Pseudocercospora fuligena</name>
    <dbReference type="NCBI Taxonomy" id="685502"/>
    <lineage>
        <taxon>Eukaryota</taxon>
        <taxon>Fungi</taxon>
        <taxon>Dikarya</taxon>
        <taxon>Ascomycota</taxon>
        <taxon>Pezizomycotina</taxon>
        <taxon>Dothideomycetes</taxon>
        <taxon>Dothideomycetidae</taxon>
        <taxon>Mycosphaerellales</taxon>
        <taxon>Mycosphaerellaceae</taxon>
        <taxon>Pseudocercospora</taxon>
    </lineage>
</organism>
<comment type="caution">
    <text evidence="1">The sequence shown here is derived from an EMBL/GenBank/DDBJ whole genome shotgun (WGS) entry which is preliminary data.</text>
</comment>
<protein>
    <recommendedName>
        <fullName evidence="3">F-box domain-containing protein</fullName>
    </recommendedName>
</protein>
<dbReference type="AlphaFoldDB" id="A0A8H6VK89"/>
<evidence type="ECO:0000313" key="2">
    <source>
        <dbReference type="Proteomes" id="UP000660729"/>
    </source>
</evidence>
<name>A0A8H6VK89_9PEZI</name>
<accession>A0A8H6VK89</accession>
<evidence type="ECO:0000313" key="1">
    <source>
        <dbReference type="EMBL" id="KAF7194770.1"/>
    </source>
</evidence>
<evidence type="ECO:0008006" key="3">
    <source>
        <dbReference type="Google" id="ProtNLM"/>
    </source>
</evidence>
<sequence>MVHYFKPDDNPKKDYWKLQKFDRSNRSLGASLLRCRFRRERYPFCNDSDFDRLKYLYCRKERGLISYDDFDVRQLIEICKTRQIKVPTEVWKRRGRRGKHALLRLLEDYDDGDGMLFGKLMALPSELRLKVYEFYIAWECKSLLDESQGWGDTTTYSELVVSPPLTRTCHNIREEVLPLWYESTRWCIHIFRSYYSYMIEPDTREFFDLPILQYISKIHIASWTFVANHQTQHSCDIDFSKNDRPAIVRHEEFDTWGKKHPDIWRAERRIYDSVELGFKELLAEMAKRPEGMRLRQEDASALEDVYCNAQWHSGVPKHLTRC</sequence>
<dbReference type="EMBL" id="JABCIY010000055">
    <property type="protein sequence ID" value="KAF7194770.1"/>
    <property type="molecule type" value="Genomic_DNA"/>
</dbReference>